<protein>
    <submittedName>
        <fullName evidence="2">Histone-lysine N-methyltransferase ASH1L isoform X1</fullName>
    </submittedName>
</protein>
<organism evidence="2 3">
    <name type="scientific">Lates japonicus</name>
    <name type="common">Japanese lates</name>
    <dbReference type="NCBI Taxonomy" id="270547"/>
    <lineage>
        <taxon>Eukaryota</taxon>
        <taxon>Metazoa</taxon>
        <taxon>Chordata</taxon>
        <taxon>Craniata</taxon>
        <taxon>Vertebrata</taxon>
        <taxon>Euteleostomi</taxon>
        <taxon>Actinopterygii</taxon>
        <taxon>Neopterygii</taxon>
        <taxon>Teleostei</taxon>
        <taxon>Neoteleostei</taxon>
        <taxon>Acanthomorphata</taxon>
        <taxon>Carangaria</taxon>
        <taxon>Carangaria incertae sedis</taxon>
        <taxon>Centropomidae</taxon>
        <taxon>Lates</taxon>
    </lineage>
</organism>
<keyword evidence="3" id="KW-1185">Reference proteome</keyword>
<feature type="compositionally biased region" description="Acidic residues" evidence="1">
    <location>
        <begin position="150"/>
        <end position="161"/>
    </location>
</feature>
<feature type="compositionally biased region" description="Basic residues" evidence="1">
    <location>
        <begin position="137"/>
        <end position="146"/>
    </location>
</feature>
<evidence type="ECO:0000313" key="3">
    <source>
        <dbReference type="Proteomes" id="UP001279410"/>
    </source>
</evidence>
<feature type="compositionally biased region" description="Basic residues" evidence="1">
    <location>
        <begin position="76"/>
        <end position="88"/>
    </location>
</feature>
<feature type="compositionally biased region" description="Pro residues" evidence="1">
    <location>
        <begin position="89"/>
        <end position="99"/>
    </location>
</feature>
<feature type="compositionally biased region" description="Basic residues" evidence="1">
    <location>
        <begin position="165"/>
        <end position="174"/>
    </location>
</feature>
<comment type="caution">
    <text evidence="2">The sequence shown here is derived from an EMBL/GenBank/DDBJ whole genome shotgun (WGS) entry which is preliminary data.</text>
</comment>
<dbReference type="AlphaFoldDB" id="A0AAD3R6M4"/>
<dbReference type="Proteomes" id="UP001279410">
    <property type="component" value="Unassembled WGS sequence"/>
</dbReference>
<dbReference type="EMBL" id="BRZM01000037">
    <property type="protein sequence ID" value="GLD59234.1"/>
    <property type="molecule type" value="Genomic_DNA"/>
</dbReference>
<name>A0AAD3R6M4_LATJO</name>
<evidence type="ECO:0000313" key="2">
    <source>
        <dbReference type="EMBL" id="GLD59234.1"/>
    </source>
</evidence>
<evidence type="ECO:0000256" key="1">
    <source>
        <dbReference type="SAM" id="MobiDB-lite"/>
    </source>
</evidence>
<feature type="compositionally biased region" description="Basic and acidic residues" evidence="1">
    <location>
        <begin position="104"/>
        <end position="113"/>
    </location>
</feature>
<reference evidence="2" key="1">
    <citation type="submission" date="2022-08" db="EMBL/GenBank/DDBJ databases">
        <title>Genome sequencing of akame (Lates japonicus).</title>
        <authorList>
            <person name="Hashiguchi Y."/>
            <person name="Takahashi H."/>
        </authorList>
    </citation>
    <scope>NUCLEOTIDE SEQUENCE</scope>
    <source>
        <strain evidence="2">Kochi</strain>
    </source>
</reference>
<feature type="region of interest" description="Disordered" evidence="1">
    <location>
        <begin position="65"/>
        <end position="176"/>
    </location>
</feature>
<accession>A0AAD3R6M4</accession>
<gene>
    <name evidence="2" type="ORF">AKAME5_001124700</name>
</gene>
<sequence>MIPAPNYSSTITSLLCHPICLPPPASLSLSVDRCWMPRCPTTPIGHSYPNIACTHVNKNLRAKKLQRQARTGNNVVKKRGPGRPRKHPLPSPPPSPPPVVELNQTRHRDRGGERPAGVRGREGDTMTDAIESVVQGQRRKGQKRKHWERDGDEEEEEEEEDGRQKRQSNCRRERRAWATWQVQDRDRRSWLTHEGSSSTFRG</sequence>
<proteinExistence type="predicted"/>